<reference evidence="4 5" key="1">
    <citation type="submission" date="2019-06" db="EMBL/GenBank/DDBJ databases">
        <title>Quisquiliibacterium sp. nov., isolated from a maize field.</title>
        <authorList>
            <person name="Lin S.-Y."/>
            <person name="Tsai C.-F."/>
            <person name="Young C.-C."/>
        </authorList>
    </citation>
    <scope>NUCLEOTIDE SEQUENCE [LARGE SCALE GENOMIC DNA]</scope>
    <source>
        <strain evidence="4 5">CC-CFT501</strain>
    </source>
</reference>
<dbReference type="OrthoDB" id="9804603at2"/>
<dbReference type="InterPro" id="IPR002880">
    <property type="entry name" value="Pyrv_Fd/Flavodoxin_OxRdtase_N"/>
</dbReference>
<name>A0A5C8NRI5_9BURK</name>
<keyword evidence="4" id="KW-0670">Pyruvate</keyword>
<keyword evidence="1" id="KW-0479">Metal-binding</keyword>
<dbReference type="InterPro" id="IPR029061">
    <property type="entry name" value="THDP-binding"/>
</dbReference>
<dbReference type="CDD" id="cd07034">
    <property type="entry name" value="TPP_PYR_PFOR_IOR-alpha_like"/>
    <property type="match status" value="1"/>
</dbReference>
<dbReference type="Proteomes" id="UP000321548">
    <property type="component" value="Unassembled WGS sequence"/>
</dbReference>
<dbReference type="Pfam" id="PF02775">
    <property type="entry name" value="TPP_enzyme_C"/>
    <property type="match status" value="1"/>
</dbReference>
<dbReference type="PROSITE" id="PS51379">
    <property type="entry name" value="4FE4S_FER_2"/>
    <property type="match status" value="1"/>
</dbReference>
<dbReference type="GO" id="GO:0030976">
    <property type="term" value="F:thiamine pyrophosphate binding"/>
    <property type="evidence" value="ECO:0007669"/>
    <property type="project" value="InterPro"/>
</dbReference>
<keyword evidence="2" id="KW-0560">Oxidoreductase</keyword>
<dbReference type="InterPro" id="IPR045025">
    <property type="entry name" value="HACL1-like"/>
</dbReference>
<evidence type="ECO:0000256" key="2">
    <source>
        <dbReference type="ARBA" id="ARBA00023002"/>
    </source>
</evidence>
<dbReference type="InterPro" id="IPR017896">
    <property type="entry name" value="4Fe4S_Fe-S-bd"/>
</dbReference>
<dbReference type="Gene3D" id="3.40.50.970">
    <property type="match status" value="2"/>
</dbReference>
<proteinExistence type="predicted"/>
<gene>
    <name evidence="4" type="ORF">FHP08_15915</name>
</gene>
<dbReference type="PANTHER" id="PTHR43710">
    <property type="entry name" value="2-HYDROXYACYL-COA LYASE"/>
    <property type="match status" value="1"/>
</dbReference>
<sequence>MERSFREEIRLLGLGEGEVFHGEGILAVTKALLQSGVSYVGGYQGAPVSHLLDVMVQARDEMDALGVHVEACTNEASAAAMLGASIMYPVRGAVTWKSIVGTNVASDALSNLASPGVTGGALIVVGEDYGEGASVIQERTHAYAMKSGMWLMDPRPDLPAIVRCVEQAFELSERSNTPVMMELRIRACHVRGSFVASDNRRPKVSTRDLQQDPAPFDYAKLAHPPVTYGHEKLKYEVRMPAARKFVVDAGLNELFPGERGDIGIVVQGGLYNNLIRALQQLGLADAWGRSPIPILNLNVVYPLVPEQLTAFCAGRRGVLLLEEGQPDFIEQELSTILRRADLQTKLHGKDMLAMAGEYTAELILRGLLKFLALHAPDVRLTSGQELVSEIDDLRSRAGAAFGGPIPARPPNFCTGCPERPVFAALKLVQREIGPMHISSDIGCHSFATFEPFSFGNSILGYGMSLASSAGVRNFSARRPLAIMGDGGFWHNGLLSGVSSALLNQGDGVLVIMKNGYTSATGTQEVISTPASESRRVAEGASATGTEVTIENTLKGMGVKWLRTVHNYRVAEVRDTLREALTSDFDGLKVVVAEGECQLERQRRIKPLRAKMLKEGKRVVRTRFGVDEDTCTGDHSCIRLSGCPTLTVKPSSDPLKVDPVAHVTNGCVGCGLCGEVAHAATLCPSFWRAEIVSNPSGWDRFMDRLRRRVIAWFQPAARPAASRAASGQAG</sequence>
<accession>A0A5C8NRI5</accession>
<evidence type="ECO:0000313" key="5">
    <source>
        <dbReference type="Proteomes" id="UP000321548"/>
    </source>
</evidence>
<dbReference type="InterPro" id="IPR011766">
    <property type="entry name" value="TPP_enzyme_TPP-bd"/>
</dbReference>
<dbReference type="EMBL" id="VDUY01000007">
    <property type="protein sequence ID" value="TXL63786.1"/>
    <property type="molecule type" value="Genomic_DNA"/>
</dbReference>
<dbReference type="SUPFAM" id="SSF52518">
    <property type="entry name" value="Thiamin diphosphate-binding fold (THDP-binding)"/>
    <property type="match status" value="2"/>
</dbReference>
<dbReference type="GO" id="GO:0046872">
    <property type="term" value="F:metal ion binding"/>
    <property type="evidence" value="ECO:0007669"/>
    <property type="project" value="UniProtKB-KW"/>
</dbReference>
<evidence type="ECO:0000313" key="4">
    <source>
        <dbReference type="EMBL" id="TXL63786.1"/>
    </source>
</evidence>
<comment type="caution">
    <text evidence="4">The sequence shown here is derived from an EMBL/GenBank/DDBJ whole genome shotgun (WGS) entry which is preliminary data.</text>
</comment>
<dbReference type="PANTHER" id="PTHR43710:SF5">
    <property type="entry name" value="INDOLEPYRUVATE FERREDOXIN OXIDOREDUCTASE ALPHA SUBUNIT"/>
    <property type="match status" value="1"/>
</dbReference>
<evidence type="ECO:0000256" key="1">
    <source>
        <dbReference type="ARBA" id="ARBA00022723"/>
    </source>
</evidence>
<protein>
    <submittedName>
        <fullName evidence="4">Indolepyruvate ferredoxin oxidoreductase subunit alpha</fullName>
    </submittedName>
</protein>
<feature type="domain" description="4Fe-4S ferredoxin-type" evidence="3">
    <location>
        <begin position="621"/>
        <end position="652"/>
    </location>
</feature>
<dbReference type="RefSeq" id="WP_147705480.1">
    <property type="nucleotide sequence ID" value="NZ_VDUY01000007.1"/>
</dbReference>
<dbReference type="AlphaFoldDB" id="A0A5C8NRI5"/>
<dbReference type="GO" id="GO:0044281">
    <property type="term" value="P:small molecule metabolic process"/>
    <property type="evidence" value="ECO:0007669"/>
    <property type="project" value="UniProtKB-ARBA"/>
</dbReference>
<organism evidence="4 5">
    <name type="scientific">Zeimonas arvi</name>
    <dbReference type="NCBI Taxonomy" id="2498847"/>
    <lineage>
        <taxon>Bacteria</taxon>
        <taxon>Pseudomonadati</taxon>
        <taxon>Pseudomonadota</taxon>
        <taxon>Betaproteobacteria</taxon>
        <taxon>Burkholderiales</taxon>
        <taxon>Burkholderiaceae</taxon>
        <taxon>Zeimonas</taxon>
    </lineage>
</organism>
<keyword evidence="5" id="KW-1185">Reference proteome</keyword>
<evidence type="ECO:0000259" key="3">
    <source>
        <dbReference type="PROSITE" id="PS51379"/>
    </source>
</evidence>
<dbReference type="CDD" id="cd02008">
    <property type="entry name" value="TPP_IOR_alpha"/>
    <property type="match status" value="1"/>
</dbReference>
<dbReference type="GO" id="GO:0016491">
    <property type="term" value="F:oxidoreductase activity"/>
    <property type="evidence" value="ECO:0007669"/>
    <property type="project" value="UniProtKB-KW"/>
</dbReference>